<dbReference type="AlphaFoldDB" id="Q6BRK0"/>
<dbReference type="HOGENOM" id="CLU_1786787_0_0_1"/>
<evidence type="ECO:0000313" key="3">
    <source>
        <dbReference type="Proteomes" id="UP000000599"/>
    </source>
</evidence>
<dbReference type="RefSeq" id="XP_459170.2">
    <property type="nucleotide sequence ID" value="XM_459170.1"/>
</dbReference>
<sequence>MISKYLVFANSTDIIDSFDTCLNLLFMSIFGLQMKFSGVRVQIIFEIVNLQVHIYIVIALQYIALYKHNNLKSLQYSCNVLTGMHTYPEPIYICLQVNFRKFKRQMALRFNIIKLHTFNLSNELGSYIYSMCSYVNVNILPFKMY</sequence>
<keyword evidence="1" id="KW-0812">Transmembrane</keyword>
<feature type="transmembrane region" description="Helical" evidence="1">
    <location>
        <begin position="43"/>
        <end position="65"/>
    </location>
</feature>
<protein>
    <submittedName>
        <fullName evidence="2">DEHA2D15796p</fullName>
    </submittedName>
</protein>
<accession>Q6BRK0</accession>
<reference evidence="2 3" key="1">
    <citation type="journal article" date="2004" name="Nature">
        <title>Genome evolution in yeasts.</title>
        <authorList>
            <consortium name="Genolevures"/>
            <person name="Dujon B."/>
            <person name="Sherman D."/>
            <person name="Fischer G."/>
            <person name="Durrens P."/>
            <person name="Casaregola S."/>
            <person name="Lafontaine I."/>
            <person name="de Montigny J."/>
            <person name="Marck C."/>
            <person name="Neuveglise C."/>
            <person name="Talla E."/>
            <person name="Goffard N."/>
            <person name="Frangeul L."/>
            <person name="Aigle M."/>
            <person name="Anthouard V."/>
            <person name="Babour A."/>
            <person name="Barbe V."/>
            <person name="Barnay S."/>
            <person name="Blanchin S."/>
            <person name="Beckerich J.M."/>
            <person name="Beyne E."/>
            <person name="Bleykasten C."/>
            <person name="Boisrame A."/>
            <person name="Boyer J."/>
            <person name="Cattolico L."/>
            <person name="Confanioleri F."/>
            <person name="de Daruvar A."/>
            <person name="Despons L."/>
            <person name="Fabre E."/>
            <person name="Fairhead C."/>
            <person name="Ferry-Dumazet H."/>
            <person name="Groppi A."/>
            <person name="Hantraye F."/>
            <person name="Hennequin C."/>
            <person name="Jauniaux N."/>
            <person name="Joyet P."/>
            <person name="Kachouri R."/>
            <person name="Kerrest A."/>
            <person name="Koszul R."/>
            <person name="Lemaire M."/>
            <person name="Lesur I."/>
            <person name="Ma L."/>
            <person name="Muller H."/>
            <person name="Nicaud J.M."/>
            <person name="Nikolski M."/>
            <person name="Oztas S."/>
            <person name="Ozier-Kalogeropoulos O."/>
            <person name="Pellenz S."/>
            <person name="Potier S."/>
            <person name="Richard G.F."/>
            <person name="Straub M.L."/>
            <person name="Suleau A."/>
            <person name="Swennene D."/>
            <person name="Tekaia F."/>
            <person name="Wesolowski-Louvel M."/>
            <person name="Westhof E."/>
            <person name="Wirth B."/>
            <person name="Zeniou-Meyer M."/>
            <person name="Zivanovic I."/>
            <person name="Bolotin-Fukuhara M."/>
            <person name="Thierry A."/>
            <person name="Bouchier C."/>
            <person name="Caudron B."/>
            <person name="Scarpelli C."/>
            <person name="Gaillardin C."/>
            <person name="Weissenbach J."/>
            <person name="Wincker P."/>
            <person name="Souciet J.L."/>
        </authorList>
    </citation>
    <scope>NUCLEOTIDE SEQUENCE [LARGE SCALE GENOMIC DNA]</scope>
    <source>
        <strain evidence="3">ATCC 36239 / CBS 767 / BCRC 21394 / JCM 1990 / NBRC 0083 / IGC 2968</strain>
    </source>
</reference>
<dbReference type="Proteomes" id="UP000000599">
    <property type="component" value="Chromosome D"/>
</dbReference>
<dbReference type="GeneID" id="2901724"/>
<keyword evidence="1" id="KW-0472">Membrane</keyword>
<dbReference type="EMBL" id="CR382136">
    <property type="protein sequence ID" value="CAG87341.2"/>
    <property type="molecule type" value="Genomic_DNA"/>
</dbReference>
<evidence type="ECO:0000313" key="2">
    <source>
        <dbReference type="EMBL" id="CAG87341.2"/>
    </source>
</evidence>
<evidence type="ECO:0000256" key="1">
    <source>
        <dbReference type="SAM" id="Phobius"/>
    </source>
</evidence>
<gene>
    <name evidence="2" type="ordered locus">DEHA2D15796g</name>
</gene>
<dbReference type="KEGG" id="dha:DEHA2D15796g"/>
<keyword evidence="3" id="KW-1185">Reference proteome</keyword>
<name>Q6BRK0_DEBHA</name>
<keyword evidence="1" id="KW-1133">Transmembrane helix</keyword>
<organism evidence="2 3">
    <name type="scientific">Debaryomyces hansenii (strain ATCC 36239 / CBS 767 / BCRC 21394 / JCM 1990 / NBRC 0083 / IGC 2968)</name>
    <name type="common">Yeast</name>
    <name type="synonym">Torulaspora hansenii</name>
    <dbReference type="NCBI Taxonomy" id="284592"/>
    <lineage>
        <taxon>Eukaryota</taxon>
        <taxon>Fungi</taxon>
        <taxon>Dikarya</taxon>
        <taxon>Ascomycota</taxon>
        <taxon>Saccharomycotina</taxon>
        <taxon>Pichiomycetes</taxon>
        <taxon>Debaryomycetaceae</taxon>
        <taxon>Debaryomyces</taxon>
    </lineage>
</organism>
<dbReference type="VEuPathDB" id="FungiDB:DEHA2D15796g"/>
<proteinExistence type="predicted"/>
<dbReference type="InParanoid" id="Q6BRK0"/>